<keyword evidence="1" id="KW-1133">Transmembrane helix</keyword>
<feature type="transmembrane region" description="Helical" evidence="1">
    <location>
        <begin position="57"/>
        <end position="75"/>
    </location>
</feature>
<feature type="transmembrane region" description="Helical" evidence="1">
    <location>
        <begin position="24"/>
        <end position="45"/>
    </location>
</feature>
<reference evidence="3" key="1">
    <citation type="submission" date="2019-03" db="EMBL/GenBank/DDBJ databases">
        <title>Weissella sp. 26KH-42 Genome sequencing.</title>
        <authorList>
            <person name="Heo J."/>
            <person name="Kim S.-J."/>
            <person name="Kim J.-S."/>
            <person name="Hong S.-B."/>
            <person name="Kwon S.-W."/>
        </authorList>
    </citation>
    <scope>NUCLEOTIDE SEQUENCE [LARGE SCALE GENOMIC DNA]</scope>
    <source>
        <strain evidence="3">26KH-42</strain>
    </source>
</reference>
<keyword evidence="1" id="KW-0472">Membrane</keyword>
<dbReference type="AlphaFoldDB" id="A0A4P6YUV8"/>
<keyword evidence="3" id="KW-1185">Reference proteome</keyword>
<dbReference type="KEGG" id="wei:EQG49_08465"/>
<proteinExistence type="predicted"/>
<keyword evidence="1" id="KW-0812">Transmembrane</keyword>
<dbReference type="OrthoDB" id="9812349at2"/>
<organism evidence="2 3">
    <name type="scientific">Periweissella cryptocerci</name>
    <dbReference type="NCBI Taxonomy" id="2506420"/>
    <lineage>
        <taxon>Bacteria</taxon>
        <taxon>Bacillati</taxon>
        <taxon>Bacillota</taxon>
        <taxon>Bacilli</taxon>
        <taxon>Lactobacillales</taxon>
        <taxon>Lactobacillaceae</taxon>
        <taxon>Periweissella</taxon>
    </lineage>
</organism>
<protein>
    <submittedName>
        <fullName evidence="2">DUF805 domain-containing protein</fullName>
    </submittedName>
</protein>
<evidence type="ECO:0000313" key="3">
    <source>
        <dbReference type="Proteomes" id="UP000292886"/>
    </source>
</evidence>
<gene>
    <name evidence="2" type="ORF">EQG49_08465</name>
</gene>
<dbReference type="EMBL" id="CP037940">
    <property type="protein sequence ID" value="QBO36503.1"/>
    <property type="molecule type" value="Genomic_DNA"/>
</dbReference>
<dbReference type="GO" id="GO:0016020">
    <property type="term" value="C:membrane"/>
    <property type="evidence" value="ECO:0007669"/>
    <property type="project" value="InterPro"/>
</dbReference>
<name>A0A4P6YUV8_9LACO</name>
<evidence type="ECO:0000313" key="2">
    <source>
        <dbReference type="EMBL" id="QBO36503.1"/>
    </source>
</evidence>
<evidence type="ECO:0000256" key="1">
    <source>
        <dbReference type="SAM" id="Phobius"/>
    </source>
</evidence>
<dbReference type="Proteomes" id="UP000292886">
    <property type="component" value="Chromosome"/>
</dbReference>
<dbReference type="InterPro" id="IPR008523">
    <property type="entry name" value="DUF805"/>
</dbReference>
<feature type="transmembrane region" description="Helical" evidence="1">
    <location>
        <begin position="87"/>
        <end position="111"/>
    </location>
</feature>
<dbReference type="RefSeq" id="WP_133363580.1">
    <property type="nucleotide sequence ID" value="NZ_CP037940.1"/>
</dbReference>
<dbReference type="Pfam" id="PF05656">
    <property type="entry name" value="DUF805"/>
    <property type="match status" value="1"/>
</dbReference>
<accession>A0A4P6YUV8</accession>
<sequence>MIKTYFQFWTHLFDTKHRSSRRDVWIPTVINAIILVIALIIIGNAGGFKGMSFDTIMSDYFVGIWLLWVVLSWGIQARRLHDLGLGSAWLIILAWVVPLMWVVDAVAGFPYENQWEYINEKQNAEIHAKTEDYKQKNGIA</sequence>